<name>A0A0E3BCT7_9BURK</name>
<gene>
    <name evidence="1" type="ORF">P245_27660</name>
</gene>
<accession>A0A0E3BCT7</accession>
<proteinExistence type="predicted"/>
<evidence type="ECO:0000313" key="1">
    <source>
        <dbReference type="EMBL" id="KGG82303.1"/>
    </source>
</evidence>
<dbReference type="EMBL" id="AWTN01000159">
    <property type="protein sequence ID" value="KGG82303.1"/>
    <property type="molecule type" value="Genomic_DNA"/>
</dbReference>
<organism evidence="1 2">
    <name type="scientific">Comamonas thiooxydans</name>
    <dbReference type="NCBI Taxonomy" id="363952"/>
    <lineage>
        <taxon>Bacteria</taxon>
        <taxon>Pseudomonadati</taxon>
        <taxon>Pseudomonadota</taxon>
        <taxon>Betaproteobacteria</taxon>
        <taxon>Burkholderiales</taxon>
        <taxon>Comamonadaceae</taxon>
        <taxon>Comamonas</taxon>
    </lineage>
</organism>
<dbReference type="Proteomes" id="UP000029567">
    <property type="component" value="Unassembled WGS sequence"/>
</dbReference>
<reference evidence="1 2" key="1">
    <citation type="submission" date="2013-09" db="EMBL/GenBank/DDBJ databases">
        <title>High correlation between genotypes and phenotypes of environmental bacteria Comamonas testosteroni strains.</title>
        <authorList>
            <person name="Liu L."/>
            <person name="Zhu W."/>
            <person name="Xia X."/>
            <person name="Xu B."/>
            <person name="Luo M."/>
            <person name="Wang G."/>
        </authorList>
    </citation>
    <scope>NUCLEOTIDE SEQUENCE [LARGE SCALE GENOMIC DNA]</scope>
    <source>
        <strain evidence="1 2">JL14</strain>
    </source>
</reference>
<dbReference type="AlphaFoldDB" id="A0A0E3BCT7"/>
<sequence length="36" mass="4165">MALLQPVRDQTRGRGILAVFEPLQAQQLPPQLQWQH</sequence>
<evidence type="ECO:0000313" key="2">
    <source>
        <dbReference type="Proteomes" id="UP000029567"/>
    </source>
</evidence>
<comment type="caution">
    <text evidence="1">The sequence shown here is derived from an EMBL/GenBank/DDBJ whole genome shotgun (WGS) entry which is preliminary data.</text>
</comment>
<protein>
    <submittedName>
        <fullName evidence="1">Uncharacterized protein</fullName>
    </submittedName>
</protein>